<gene>
    <name evidence="12" type="ordered locus">Dole_1036</name>
</gene>
<dbReference type="RefSeq" id="WP_012174464.1">
    <property type="nucleotide sequence ID" value="NC_009943.1"/>
</dbReference>
<dbReference type="Gene3D" id="3.30.1300.30">
    <property type="entry name" value="GSPII I/J protein-like"/>
    <property type="match status" value="1"/>
</dbReference>
<dbReference type="InterPro" id="IPR038072">
    <property type="entry name" value="GspK_central_sf"/>
</dbReference>
<evidence type="ECO:0000313" key="12">
    <source>
        <dbReference type="EMBL" id="ABW66846.1"/>
    </source>
</evidence>
<keyword evidence="7" id="KW-0653">Protein transport</keyword>
<feature type="transmembrane region" description="Helical" evidence="10">
    <location>
        <begin position="15"/>
        <end position="35"/>
    </location>
</feature>
<evidence type="ECO:0000256" key="2">
    <source>
        <dbReference type="ARBA" id="ARBA00007246"/>
    </source>
</evidence>
<keyword evidence="5" id="KW-0997">Cell inner membrane</keyword>
<evidence type="ECO:0000313" key="13">
    <source>
        <dbReference type="Proteomes" id="UP000008561"/>
    </source>
</evidence>
<name>A8ZWZ0_DESOH</name>
<comment type="subcellular location">
    <subcellularLocation>
        <location evidence="1">Cell inner membrane</location>
    </subcellularLocation>
</comment>
<dbReference type="InterPro" id="IPR005628">
    <property type="entry name" value="GspK"/>
</dbReference>
<feature type="domain" description="T2SS protein K first SAM-like" evidence="11">
    <location>
        <begin position="115"/>
        <end position="220"/>
    </location>
</feature>
<dbReference type="AlphaFoldDB" id="A8ZWZ0"/>
<evidence type="ECO:0000256" key="7">
    <source>
        <dbReference type="ARBA" id="ARBA00022927"/>
    </source>
</evidence>
<dbReference type="GO" id="GO:0009306">
    <property type="term" value="P:protein secretion"/>
    <property type="evidence" value="ECO:0007669"/>
    <property type="project" value="InterPro"/>
</dbReference>
<dbReference type="KEGG" id="dol:Dole_1036"/>
<organism evidence="12 13">
    <name type="scientific">Desulfosudis oleivorans (strain DSM 6200 / JCM 39069 / Hxd3)</name>
    <name type="common">Desulfococcus oleovorans</name>
    <dbReference type="NCBI Taxonomy" id="96561"/>
    <lineage>
        <taxon>Bacteria</taxon>
        <taxon>Pseudomonadati</taxon>
        <taxon>Thermodesulfobacteriota</taxon>
        <taxon>Desulfobacteria</taxon>
        <taxon>Desulfobacterales</taxon>
        <taxon>Desulfosudaceae</taxon>
        <taxon>Desulfosudis</taxon>
    </lineage>
</organism>
<dbReference type="STRING" id="96561.Dole_1036"/>
<dbReference type="SUPFAM" id="SSF54523">
    <property type="entry name" value="Pili subunits"/>
    <property type="match status" value="1"/>
</dbReference>
<comment type="similarity">
    <text evidence="2">Belongs to the GSP K family.</text>
</comment>
<dbReference type="EMBL" id="CP000859">
    <property type="protein sequence ID" value="ABW66846.1"/>
    <property type="molecule type" value="Genomic_DNA"/>
</dbReference>
<dbReference type="PIRSF" id="PIRSF002786">
    <property type="entry name" value="XcpX"/>
    <property type="match status" value="1"/>
</dbReference>
<keyword evidence="9 10" id="KW-0472">Membrane</keyword>
<evidence type="ECO:0000256" key="4">
    <source>
        <dbReference type="ARBA" id="ARBA00022475"/>
    </source>
</evidence>
<dbReference type="Proteomes" id="UP000008561">
    <property type="component" value="Chromosome"/>
</dbReference>
<keyword evidence="4" id="KW-1003">Cell membrane</keyword>
<evidence type="ECO:0000259" key="11">
    <source>
        <dbReference type="Pfam" id="PF21687"/>
    </source>
</evidence>
<dbReference type="InterPro" id="IPR049031">
    <property type="entry name" value="T2SSK_SAM-like_1st"/>
</dbReference>
<evidence type="ECO:0000256" key="5">
    <source>
        <dbReference type="ARBA" id="ARBA00022519"/>
    </source>
</evidence>
<keyword evidence="3" id="KW-0813">Transport</keyword>
<evidence type="ECO:0000256" key="1">
    <source>
        <dbReference type="ARBA" id="ARBA00004533"/>
    </source>
</evidence>
<keyword evidence="6 10" id="KW-0812">Transmembrane</keyword>
<evidence type="ECO:0000256" key="9">
    <source>
        <dbReference type="ARBA" id="ARBA00023136"/>
    </source>
</evidence>
<reference evidence="12 13" key="1">
    <citation type="submission" date="2007-10" db="EMBL/GenBank/DDBJ databases">
        <title>Complete sequence of Desulfococcus oleovorans Hxd3.</title>
        <authorList>
            <consortium name="US DOE Joint Genome Institute"/>
            <person name="Copeland A."/>
            <person name="Lucas S."/>
            <person name="Lapidus A."/>
            <person name="Barry K."/>
            <person name="Glavina del Rio T."/>
            <person name="Dalin E."/>
            <person name="Tice H."/>
            <person name="Pitluck S."/>
            <person name="Kiss H."/>
            <person name="Brettin T."/>
            <person name="Bruce D."/>
            <person name="Detter J.C."/>
            <person name="Han C."/>
            <person name="Schmutz J."/>
            <person name="Larimer F."/>
            <person name="Land M."/>
            <person name="Hauser L."/>
            <person name="Kyrpides N."/>
            <person name="Kim E."/>
            <person name="Wawrik B."/>
            <person name="Richardson P."/>
        </authorList>
    </citation>
    <scope>NUCLEOTIDE SEQUENCE [LARGE SCALE GENOMIC DNA]</scope>
    <source>
        <strain evidence="13">DSM 6200 / JCM 39069 / Hxd3</strain>
    </source>
</reference>
<accession>A8ZWZ0</accession>
<sequence length="361" mass="39960">MTILRKRRQIAGDRGVAILAVLMIIALLTAVLFSVNRRARTGMDAVMVFRDRVTLSHMAASGIHIGRAVLIDDRINTEIDSIQETWADPMALEGIVEAFPFEKGSLSLRITDLMGRIQVNALVQYPEGRQVNGDQEVLWYRLMELVKIFSGPDYDIRPVAILHAIKDWLDSGDDDATEDFGAESDYYQGLTPSYTCRNGPVIDVSELALVKGMSAGIFNAIDASYGISDMVTTFGMVEVAQGDGFTFPGRININTAPVYVLAVLIPEVEDAHLAAEMDAFRSEMSNGLYVHDLSGDTWYKQAPGCEEINISPALITTRSDFFQIEATAVLGELQVTQTAVVRRVQNEKTGKWECRVLKWQS</sequence>
<keyword evidence="8 10" id="KW-1133">Transmembrane helix</keyword>
<dbReference type="eggNOG" id="COG3156">
    <property type="taxonomic scope" value="Bacteria"/>
</dbReference>
<evidence type="ECO:0000256" key="3">
    <source>
        <dbReference type="ARBA" id="ARBA00022448"/>
    </source>
</evidence>
<protein>
    <submittedName>
        <fullName evidence="12">Type II secretory pathway component PulK-like protein</fullName>
    </submittedName>
</protein>
<dbReference type="Gene3D" id="1.10.40.60">
    <property type="entry name" value="EpsJ-like"/>
    <property type="match status" value="2"/>
</dbReference>
<proteinExistence type="inferred from homology"/>
<dbReference type="InterPro" id="IPR045584">
    <property type="entry name" value="Pilin-like"/>
</dbReference>
<dbReference type="PANTHER" id="PTHR38831:SF2">
    <property type="entry name" value="TYPE II SECRETION SYSTEM PROTEIN K"/>
    <property type="match status" value="1"/>
</dbReference>
<evidence type="ECO:0000256" key="10">
    <source>
        <dbReference type="SAM" id="Phobius"/>
    </source>
</evidence>
<dbReference type="SUPFAM" id="SSF158544">
    <property type="entry name" value="GspK insert domain-like"/>
    <property type="match status" value="1"/>
</dbReference>
<dbReference type="HOGENOM" id="CLU_057294_1_2_7"/>
<evidence type="ECO:0000256" key="8">
    <source>
        <dbReference type="ARBA" id="ARBA00022989"/>
    </source>
</evidence>
<dbReference type="OrthoDB" id="5398238at2"/>
<dbReference type="Pfam" id="PF21687">
    <property type="entry name" value="T2SSK_1st"/>
    <property type="match status" value="1"/>
</dbReference>
<keyword evidence="13" id="KW-1185">Reference proteome</keyword>
<evidence type="ECO:0000256" key="6">
    <source>
        <dbReference type="ARBA" id="ARBA00022692"/>
    </source>
</evidence>
<dbReference type="PANTHER" id="PTHR38831">
    <property type="entry name" value="TYPE II SECRETION SYSTEM PROTEIN K"/>
    <property type="match status" value="1"/>
</dbReference>
<dbReference type="GO" id="GO:0005886">
    <property type="term" value="C:plasma membrane"/>
    <property type="evidence" value="ECO:0007669"/>
    <property type="project" value="UniProtKB-SubCell"/>
</dbReference>